<dbReference type="OrthoDB" id="936621at2"/>
<evidence type="ECO:0000313" key="3">
    <source>
        <dbReference type="Proteomes" id="UP000257127"/>
    </source>
</evidence>
<feature type="chain" id="PRO_5017736484" evidence="1">
    <location>
        <begin position="22"/>
        <end position="298"/>
    </location>
</feature>
<comment type="caution">
    <text evidence="2">The sequence shown here is derived from an EMBL/GenBank/DDBJ whole genome shotgun (WGS) entry which is preliminary data.</text>
</comment>
<evidence type="ECO:0000256" key="1">
    <source>
        <dbReference type="SAM" id="SignalP"/>
    </source>
</evidence>
<feature type="signal peptide" evidence="1">
    <location>
        <begin position="1"/>
        <end position="21"/>
    </location>
</feature>
<sequence>MNKTILFLCFLFATISFKSYSQNKQDTIAILLLPSPKHYTNYSVGLTNPIYRDFATSPLFYSGLGLHLNLAWLRNHDEKERIFEMGMGISAQTASTPQSSLIQPNQLAGFANFGMRYQRLWKLQAWSKQGSNFKIGGAIRSTQNVRGNPSLENNAMGMENFTNLMGAVQWRKDFVRREVKTIDLKLFKLNFKPAYRQLRLAFNFGVLNFNYRPGYAYTYDSEINGTETGAVEWAFANYQWSLNGYRFNTEVEFIKFLSNGNARSISYVWEAAHAPGKFEDFQMASHQLRYTIYFNRKN</sequence>
<organism evidence="2 3">
    <name type="scientific">Brumimicrobium aurantiacum</name>
    <dbReference type="NCBI Taxonomy" id="1737063"/>
    <lineage>
        <taxon>Bacteria</taxon>
        <taxon>Pseudomonadati</taxon>
        <taxon>Bacteroidota</taxon>
        <taxon>Flavobacteriia</taxon>
        <taxon>Flavobacteriales</taxon>
        <taxon>Crocinitomicaceae</taxon>
        <taxon>Brumimicrobium</taxon>
    </lineage>
</organism>
<keyword evidence="3" id="KW-1185">Reference proteome</keyword>
<dbReference type="AlphaFoldDB" id="A0A3E1EYH5"/>
<gene>
    <name evidence="2" type="ORF">DXU93_06315</name>
</gene>
<dbReference type="RefSeq" id="WP_116880434.1">
    <property type="nucleotide sequence ID" value="NZ_QURB01000003.1"/>
</dbReference>
<protein>
    <submittedName>
        <fullName evidence="2">Uncharacterized protein</fullName>
    </submittedName>
</protein>
<proteinExistence type="predicted"/>
<keyword evidence="1" id="KW-0732">Signal</keyword>
<evidence type="ECO:0000313" key="2">
    <source>
        <dbReference type="EMBL" id="RFC54599.1"/>
    </source>
</evidence>
<dbReference type="EMBL" id="QURB01000003">
    <property type="protein sequence ID" value="RFC54599.1"/>
    <property type="molecule type" value="Genomic_DNA"/>
</dbReference>
<name>A0A3E1EYH5_9FLAO</name>
<accession>A0A3E1EYH5</accession>
<dbReference type="Proteomes" id="UP000257127">
    <property type="component" value="Unassembled WGS sequence"/>
</dbReference>
<reference evidence="2 3" key="1">
    <citation type="submission" date="2018-08" db="EMBL/GenBank/DDBJ databases">
        <title>The draft genome squence of Brumimicrobium sp. N62.</title>
        <authorList>
            <person name="Du Z.-J."/>
            <person name="Luo H.-R."/>
        </authorList>
    </citation>
    <scope>NUCLEOTIDE SEQUENCE [LARGE SCALE GENOMIC DNA]</scope>
    <source>
        <strain evidence="2 3">N62</strain>
    </source>
</reference>